<name>A0A0D9W2F6_9ORYZ</name>
<keyword evidence="1" id="KW-0472">Membrane</keyword>
<reference evidence="3" key="3">
    <citation type="submission" date="2015-04" db="UniProtKB">
        <authorList>
            <consortium name="EnsemblPlants"/>
        </authorList>
    </citation>
    <scope>IDENTIFICATION</scope>
</reference>
<keyword evidence="1" id="KW-1133">Transmembrane helix</keyword>
<dbReference type="HOGENOM" id="CLU_412985_0_0_1"/>
<dbReference type="InterPro" id="IPR036465">
    <property type="entry name" value="vWFA_dom_sf"/>
</dbReference>
<dbReference type="Gene3D" id="3.40.50.410">
    <property type="entry name" value="von Willebrand factor, type A domain"/>
    <property type="match status" value="1"/>
</dbReference>
<dbReference type="Pfam" id="PF00092">
    <property type="entry name" value="VWA"/>
    <property type="match status" value="1"/>
</dbReference>
<feature type="domain" description="VWFA" evidence="2">
    <location>
        <begin position="34"/>
        <end position="202"/>
    </location>
</feature>
<dbReference type="EnsemblPlants" id="LPERR04G02160.1">
    <property type="protein sequence ID" value="LPERR04G02160.1"/>
    <property type="gene ID" value="LPERR04G02160"/>
</dbReference>
<dbReference type="SUPFAM" id="SSF53300">
    <property type="entry name" value="vWA-like"/>
    <property type="match status" value="1"/>
</dbReference>
<dbReference type="PROSITE" id="PS50234">
    <property type="entry name" value="VWFA"/>
    <property type="match status" value="1"/>
</dbReference>
<dbReference type="STRING" id="77586.A0A0D9W2F6"/>
<dbReference type="Proteomes" id="UP000032180">
    <property type="component" value="Chromosome 4"/>
</dbReference>
<reference evidence="4" key="2">
    <citation type="submission" date="2013-12" db="EMBL/GenBank/DDBJ databases">
        <authorList>
            <person name="Yu Y."/>
            <person name="Lee S."/>
            <person name="de Baynast K."/>
            <person name="Wissotski M."/>
            <person name="Liu L."/>
            <person name="Talag J."/>
            <person name="Goicoechea J."/>
            <person name="Angelova A."/>
            <person name="Jetty R."/>
            <person name="Kudrna D."/>
            <person name="Golser W."/>
            <person name="Rivera L."/>
            <person name="Zhang J."/>
            <person name="Wing R."/>
        </authorList>
    </citation>
    <scope>NUCLEOTIDE SEQUENCE</scope>
</reference>
<keyword evidence="4" id="KW-1185">Reference proteome</keyword>
<protein>
    <recommendedName>
        <fullName evidence="2">VWFA domain-containing protein</fullName>
    </recommendedName>
</protein>
<dbReference type="SMART" id="SM00327">
    <property type="entry name" value="VWA"/>
    <property type="match status" value="1"/>
</dbReference>
<feature type="transmembrane region" description="Helical" evidence="1">
    <location>
        <begin position="475"/>
        <end position="505"/>
    </location>
</feature>
<dbReference type="InterPro" id="IPR002035">
    <property type="entry name" value="VWF_A"/>
</dbReference>
<proteinExistence type="predicted"/>
<keyword evidence="1" id="KW-0812">Transmembrane</keyword>
<dbReference type="PANTHER" id="PTHR10579:SF129">
    <property type="entry name" value="OS01G0640200 PROTEIN"/>
    <property type="match status" value="1"/>
</dbReference>
<dbReference type="AlphaFoldDB" id="A0A0D9W2F6"/>
<reference evidence="3 4" key="1">
    <citation type="submission" date="2012-08" db="EMBL/GenBank/DDBJ databases">
        <title>Oryza genome evolution.</title>
        <authorList>
            <person name="Wing R.A."/>
        </authorList>
    </citation>
    <scope>NUCLEOTIDE SEQUENCE</scope>
</reference>
<organism evidence="3 4">
    <name type="scientific">Leersia perrieri</name>
    <dbReference type="NCBI Taxonomy" id="77586"/>
    <lineage>
        <taxon>Eukaryota</taxon>
        <taxon>Viridiplantae</taxon>
        <taxon>Streptophyta</taxon>
        <taxon>Embryophyta</taxon>
        <taxon>Tracheophyta</taxon>
        <taxon>Spermatophyta</taxon>
        <taxon>Magnoliopsida</taxon>
        <taxon>Liliopsida</taxon>
        <taxon>Poales</taxon>
        <taxon>Poaceae</taxon>
        <taxon>BOP clade</taxon>
        <taxon>Oryzoideae</taxon>
        <taxon>Oryzeae</taxon>
        <taxon>Oryzinae</taxon>
        <taxon>Leersia</taxon>
    </lineage>
</organism>
<evidence type="ECO:0000256" key="1">
    <source>
        <dbReference type="SAM" id="Phobius"/>
    </source>
</evidence>
<dbReference type="eggNOG" id="ENOG502QZGI">
    <property type="taxonomic scope" value="Eukaryota"/>
</dbReference>
<evidence type="ECO:0000259" key="2">
    <source>
        <dbReference type="PROSITE" id="PS50234"/>
    </source>
</evidence>
<dbReference type="PANTHER" id="PTHR10579">
    <property type="entry name" value="CALCIUM-ACTIVATED CHLORIDE CHANNEL REGULATOR"/>
    <property type="match status" value="1"/>
</dbReference>
<evidence type="ECO:0000313" key="3">
    <source>
        <dbReference type="EnsemblPlants" id="LPERR04G02160.1"/>
    </source>
</evidence>
<dbReference type="Gramene" id="LPERR04G02160.1">
    <property type="protein sequence ID" value="LPERR04G02160.1"/>
    <property type="gene ID" value="LPERR04G02160"/>
</dbReference>
<sequence>MACSNDKAPLEENTQKVLLELTDISSIVERSGLDLVAVVDISGSMGWDGKQDKLKTAMKFVISKLGPMDRLSIVSFNDQAKRLCNLRCMTQATKEDLMNKVENDLKDGGGTNMRVGLEKGLEVLASRRFRSNRVASVILMSDGQQTIGDARTVSIGDVAVYTFGFGADQDAKVLEAIAGKSWGGTFYNVKDGESLTVHFSALLAGVLSVVVQDLKLTLRAQRGHSEIQKVDAGRYTPDNNPSDITVSFGDLYSGEVRKVVVHLLLPAVHSEYSATVFIAQCTYSTQGTRFNSPPGGGLSCLIRRTRSASSSGAMKPEVKAELIRIDHVTRLKDARETGNIDSARDKLVLAKEALDIELFNLKLRLIDLLKAELEKLLLLSMTWKELCAGLLACIRSHECQRFGSIGDVNISIFRHTLIYVYVKQATEFEENPGRLPPSVEADVKAAEAELLVREADRHPRPRIWVGSPERRRSKWAWTMVLILCTALVIGVILASLSVFAVYLLYKPRMPYLAVSNAQLELLQYGQDGTIDYLQVSITIVAVNNNSKADASFSGFDLALGFHGAYVALLRAEPFVVARESSLPLQYNVVSAGRALDPTGKHLMDDSLKAGVVPFDLFGKARTKWKVGIFVKLRFRTRISCRLRFFFPGNGTVMPTDRDKCRSRSP</sequence>
<dbReference type="InterPro" id="IPR051266">
    <property type="entry name" value="CLCR"/>
</dbReference>
<evidence type="ECO:0000313" key="4">
    <source>
        <dbReference type="Proteomes" id="UP000032180"/>
    </source>
</evidence>
<accession>A0A0D9W2F6</accession>